<name>A0A562II84_MICOL</name>
<dbReference type="AlphaFoldDB" id="A0A562II84"/>
<evidence type="ECO:0000313" key="1">
    <source>
        <dbReference type="EMBL" id="TWH70538.1"/>
    </source>
</evidence>
<comment type="caution">
    <text evidence="1">The sequence shown here is derived from an EMBL/GenBank/DDBJ whole genome shotgun (WGS) entry which is preliminary data.</text>
</comment>
<dbReference type="RefSeq" id="WP_145776786.1">
    <property type="nucleotide sequence ID" value="NZ_BAAATQ010000059.1"/>
</dbReference>
<organism evidence="1 2">
    <name type="scientific">Micromonospora olivasterospora</name>
    <dbReference type="NCBI Taxonomy" id="1880"/>
    <lineage>
        <taxon>Bacteria</taxon>
        <taxon>Bacillati</taxon>
        <taxon>Actinomycetota</taxon>
        <taxon>Actinomycetes</taxon>
        <taxon>Micromonosporales</taxon>
        <taxon>Micromonosporaceae</taxon>
        <taxon>Micromonospora</taxon>
    </lineage>
</organism>
<evidence type="ECO:0000313" key="2">
    <source>
        <dbReference type="Proteomes" id="UP000319825"/>
    </source>
</evidence>
<keyword evidence="2" id="KW-1185">Reference proteome</keyword>
<reference evidence="1 2" key="1">
    <citation type="submission" date="2019-07" db="EMBL/GenBank/DDBJ databases">
        <title>R&amp;d 2014.</title>
        <authorList>
            <person name="Klenk H.-P."/>
        </authorList>
    </citation>
    <scope>NUCLEOTIDE SEQUENCE [LARGE SCALE GENOMIC DNA]</scope>
    <source>
        <strain evidence="1 2">DSM 43868</strain>
    </source>
</reference>
<dbReference type="Proteomes" id="UP000319825">
    <property type="component" value="Unassembled WGS sequence"/>
</dbReference>
<gene>
    <name evidence="1" type="ORF">JD77_05563</name>
</gene>
<accession>A0A562II84</accession>
<dbReference type="EMBL" id="VLKE01000001">
    <property type="protein sequence ID" value="TWH70538.1"/>
    <property type="molecule type" value="Genomic_DNA"/>
</dbReference>
<dbReference type="OrthoDB" id="4823039at2"/>
<sequence>MSERVRTFDGPLRQGADLERSIDELWFYNDPAHYGSLVLRCGWPAESFQRWLGARMRDVLLP</sequence>
<proteinExistence type="predicted"/>
<protein>
    <submittedName>
        <fullName evidence="1">Uncharacterized protein</fullName>
    </submittedName>
</protein>